<name>A0A6B9F8N7_9EURY</name>
<dbReference type="PANTHER" id="PTHR10629">
    <property type="entry name" value="CYTOSINE-SPECIFIC METHYLTRANSFERASE"/>
    <property type="match status" value="1"/>
</dbReference>
<keyword evidence="2 6" id="KW-0489">Methyltransferase</keyword>
<dbReference type="PROSITE" id="PS51679">
    <property type="entry name" value="SAM_MT_C5"/>
    <property type="match status" value="1"/>
</dbReference>
<dbReference type="InterPro" id="IPR001525">
    <property type="entry name" value="C5_MeTfrase"/>
</dbReference>
<dbReference type="Gene3D" id="3.90.120.10">
    <property type="entry name" value="DNA Methylase, subunit A, domain 2"/>
    <property type="match status" value="1"/>
</dbReference>
<dbReference type="EC" id="2.1.1.37" evidence="1"/>
<keyword evidence="3 6" id="KW-0808">Transferase</keyword>
<keyword evidence="7" id="KW-1185">Reference proteome</keyword>
<accession>A0A6B9F8N7</accession>
<proteinExistence type="predicted"/>
<evidence type="ECO:0000256" key="3">
    <source>
        <dbReference type="ARBA" id="ARBA00022679"/>
    </source>
</evidence>
<dbReference type="GeneID" id="43370818"/>
<feature type="region of interest" description="Disordered" evidence="5">
    <location>
        <begin position="310"/>
        <end position="329"/>
    </location>
</feature>
<dbReference type="RefSeq" id="WP_157690402.1">
    <property type="nucleotide sequence ID" value="NZ_CP034345.1"/>
</dbReference>
<dbReference type="Proteomes" id="UP000428325">
    <property type="component" value="Chromosome"/>
</dbReference>
<evidence type="ECO:0000313" key="6">
    <source>
        <dbReference type="EMBL" id="QGX95942.1"/>
    </source>
</evidence>
<dbReference type="InterPro" id="IPR029063">
    <property type="entry name" value="SAM-dependent_MTases_sf"/>
</dbReference>
<evidence type="ECO:0000313" key="7">
    <source>
        <dbReference type="Proteomes" id="UP000428325"/>
    </source>
</evidence>
<reference evidence="6 7" key="1">
    <citation type="submission" date="2018-12" db="EMBL/GenBank/DDBJ databases">
        <title>Complete genome sequence of Haloplanus rallus MBLA0036.</title>
        <authorList>
            <person name="Nam Y.-d."/>
            <person name="Kang J."/>
            <person name="Chung W.-H."/>
            <person name="Park Y.S."/>
        </authorList>
    </citation>
    <scope>NUCLEOTIDE SEQUENCE [LARGE SCALE GENOMIC DNA]</scope>
    <source>
        <strain evidence="6 7">MBLA0036</strain>
    </source>
</reference>
<keyword evidence="4" id="KW-0949">S-adenosyl-L-methionine</keyword>
<evidence type="ECO:0000256" key="1">
    <source>
        <dbReference type="ARBA" id="ARBA00011975"/>
    </source>
</evidence>
<dbReference type="AlphaFoldDB" id="A0A6B9F8N7"/>
<dbReference type="EMBL" id="CP034345">
    <property type="protein sequence ID" value="QGX95942.1"/>
    <property type="molecule type" value="Genomic_DNA"/>
</dbReference>
<evidence type="ECO:0000256" key="4">
    <source>
        <dbReference type="ARBA" id="ARBA00022691"/>
    </source>
</evidence>
<feature type="region of interest" description="Disordered" evidence="5">
    <location>
        <begin position="194"/>
        <end position="214"/>
    </location>
</feature>
<dbReference type="GO" id="GO:0003886">
    <property type="term" value="F:DNA (cytosine-5-)-methyltransferase activity"/>
    <property type="evidence" value="ECO:0007669"/>
    <property type="project" value="UniProtKB-EC"/>
</dbReference>
<dbReference type="PRINTS" id="PR00105">
    <property type="entry name" value="C5METTRFRASE"/>
</dbReference>
<dbReference type="Pfam" id="PF00145">
    <property type="entry name" value="DNA_methylase"/>
    <property type="match status" value="2"/>
</dbReference>
<evidence type="ECO:0000256" key="5">
    <source>
        <dbReference type="SAM" id="MobiDB-lite"/>
    </source>
</evidence>
<gene>
    <name evidence="6" type="ORF">EI982_14695</name>
</gene>
<dbReference type="GO" id="GO:0003677">
    <property type="term" value="F:DNA binding"/>
    <property type="evidence" value="ECO:0007669"/>
    <property type="project" value="TreeGrafter"/>
</dbReference>
<evidence type="ECO:0000256" key="2">
    <source>
        <dbReference type="ARBA" id="ARBA00022603"/>
    </source>
</evidence>
<dbReference type="OrthoDB" id="293786at2157"/>
<dbReference type="PANTHER" id="PTHR10629:SF52">
    <property type="entry name" value="DNA (CYTOSINE-5)-METHYLTRANSFERASE 1"/>
    <property type="match status" value="1"/>
</dbReference>
<dbReference type="REBASE" id="360755">
    <property type="entry name" value="M2.Hra36ORF14685P"/>
</dbReference>
<organism evidence="6 7">
    <name type="scientific">Haloplanus rallus</name>
    <dbReference type="NCBI Taxonomy" id="1816183"/>
    <lineage>
        <taxon>Archaea</taxon>
        <taxon>Methanobacteriati</taxon>
        <taxon>Methanobacteriota</taxon>
        <taxon>Stenosarchaea group</taxon>
        <taxon>Halobacteria</taxon>
        <taxon>Halobacteriales</taxon>
        <taxon>Haloferacaceae</taxon>
        <taxon>Haloplanus</taxon>
    </lineage>
</organism>
<dbReference type="Gene3D" id="3.40.50.150">
    <property type="entry name" value="Vaccinia Virus protein VP39"/>
    <property type="match status" value="1"/>
</dbReference>
<protein>
    <recommendedName>
        <fullName evidence="1">DNA (cytosine-5-)-methyltransferase</fullName>
        <ecNumber evidence="1">2.1.1.37</ecNumber>
    </recommendedName>
</protein>
<dbReference type="SUPFAM" id="SSF53335">
    <property type="entry name" value="S-adenosyl-L-methionine-dependent methyltransferases"/>
    <property type="match status" value="1"/>
</dbReference>
<sequence>MSDDLHVVDLFAGGGGISTGAAGAARNLGYTPGEDFHLAAINHSEDAIETHAANHPWADHYHAKVEALHPPDVAPPNEVDLLTGGPSCTDFSKAKGGQPVKEQERASPWHVLRWVELLRPKHLLIENVGSLRTWGPVVDGQPTRDGSIYQRWIDMLQALGYTVVRDEKERYGVKLRAADFGDPTTRERLFVIASRTKRPTPPAPTHSDDPDDDLEDWVPASEIIDWSDRGESLFTRSRPLKTKTLDRIAVGIRDYCNDFLEPFSRVLEGFGRDDIRALQEDVVEVGELPEALENRDEPFLVRGQLRAGSESSTPLVMGQHSGAMPRDAETEPVPTITTTGAIHLIDAQAFVLPRDGSQRGKFSNPAYDADDRPFHTVTAQNHDGRLVSPFLVQYNGTPEHSAKRIDEPLPTLSTRARFALCDPEVYPYGIDLRYRMLDPPETKRAQGFPEDYELTPSNKGDRRTLIGNAVPVGMATALCEHILAAETASLSTFGGGLSEEDVEIPPYEQVVADGGEGQ</sequence>
<dbReference type="KEGG" id="hra:EI982_14695"/>
<dbReference type="GO" id="GO:0044027">
    <property type="term" value="P:negative regulation of gene expression via chromosomal CpG island methylation"/>
    <property type="evidence" value="ECO:0007669"/>
    <property type="project" value="TreeGrafter"/>
</dbReference>
<dbReference type="InterPro" id="IPR050390">
    <property type="entry name" value="C5-Methyltransferase"/>
</dbReference>
<dbReference type="GO" id="GO:0032259">
    <property type="term" value="P:methylation"/>
    <property type="evidence" value="ECO:0007669"/>
    <property type="project" value="UniProtKB-KW"/>
</dbReference>